<evidence type="ECO:0000259" key="6">
    <source>
        <dbReference type="Pfam" id="PF00291"/>
    </source>
</evidence>
<dbReference type="PANTHER" id="PTHR43780">
    <property type="entry name" value="1-AMINOCYCLOPROPANE-1-CARBOXYLATE DEAMINASE-RELATED"/>
    <property type="match status" value="1"/>
</dbReference>
<evidence type="ECO:0000256" key="1">
    <source>
        <dbReference type="ARBA" id="ARBA00001933"/>
    </source>
</evidence>
<dbReference type="InterPro" id="IPR027278">
    <property type="entry name" value="ACCD_DCysDesulf"/>
</dbReference>
<dbReference type="PANTHER" id="PTHR43780:SF2">
    <property type="entry name" value="1-AMINOCYCLOPROPANE-1-CARBOXYLATE DEAMINASE-RELATED"/>
    <property type="match status" value="1"/>
</dbReference>
<gene>
    <name evidence="7" type="ORF">SAMN04488511_112100</name>
</gene>
<protein>
    <submittedName>
        <fullName evidence="7">1-aminocyclopropane-1-carboxylate deaminase</fullName>
    </submittedName>
</protein>
<dbReference type="RefSeq" id="WP_244278837.1">
    <property type="nucleotide sequence ID" value="NZ_FOJM01000012.1"/>
</dbReference>
<dbReference type="EMBL" id="FOJM01000012">
    <property type="protein sequence ID" value="SFA53605.1"/>
    <property type="molecule type" value="Genomic_DNA"/>
</dbReference>
<keyword evidence="3 5" id="KW-0663">Pyridoxal phosphate</keyword>
<comment type="cofactor">
    <cofactor evidence="1">
        <name>pyridoxal 5'-phosphate</name>
        <dbReference type="ChEBI" id="CHEBI:597326"/>
    </cofactor>
</comment>
<evidence type="ECO:0000256" key="4">
    <source>
        <dbReference type="PIRSR" id="PIRSR006278-1"/>
    </source>
</evidence>
<organism evidence="7 8">
    <name type="scientific">Pedobacter suwonensis</name>
    <dbReference type="NCBI Taxonomy" id="332999"/>
    <lineage>
        <taxon>Bacteria</taxon>
        <taxon>Pseudomonadati</taxon>
        <taxon>Bacteroidota</taxon>
        <taxon>Sphingobacteriia</taxon>
        <taxon>Sphingobacteriales</taxon>
        <taxon>Sphingobacteriaceae</taxon>
        <taxon>Pedobacter</taxon>
    </lineage>
</organism>
<evidence type="ECO:0000256" key="5">
    <source>
        <dbReference type="PIRSR" id="PIRSR006278-2"/>
    </source>
</evidence>
<dbReference type="InterPro" id="IPR036052">
    <property type="entry name" value="TrpB-like_PALP_sf"/>
</dbReference>
<dbReference type="PIRSF" id="PIRSF006278">
    <property type="entry name" value="ACCD_DCysDesulf"/>
    <property type="match status" value="1"/>
</dbReference>
<feature type="modified residue" description="N6-(pyridoxal phosphate)lysine" evidence="5">
    <location>
        <position position="52"/>
    </location>
</feature>
<dbReference type="Gene3D" id="3.40.50.1100">
    <property type="match status" value="2"/>
</dbReference>
<dbReference type="SUPFAM" id="SSF53686">
    <property type="entry name" value="Tryptophan synthase beta subunit-like PLP-dependent enzymes"/>
    <property type="match status" value="1"/>
</dbReference>
<dbReference type="AlphaFoldDB" id="A0A1I0TPB4"/>
<sequence>MVQKHLKYFRCFLFLHVFEEIYSPVQKIAFPPLKNLFVKRDDLIDPYISGNKWRKLKHILAKAKADRKTHLVTFGGAYSNHLVATAAAASRSGFTSTAFVRGEEVKNETLLLCRLFGMKLIFTDRESYRDKHNLFNSNFASDEQAYFVNEGGASMEATIGCAEIINELTVPYDHIFCAAGTGTTAAGLLRGIQRHGLDTKLHIIPVLKGASFIQEEIAKYTPVSTHLKLHLDYHFGGYAKTTPALISFIKNFTAKSGLLLDPVYTAKMFYAIRDLAKQGIIGKEEKVLAIHTGGLMGLFGMKDKF</sequence>
<evidence type="ECO:0000313" key="7">
    <source>
        <dbReference type="EMBL" id="SFA53605.1"/>
    </source>
</evidence>
<dbReference type="STRING" id="332999.SAMN04488511_112100"/>
<keyword evidence="8" id="KW-1185">Reference proteome</keyword>
<evidence type="ECO:0000256" key="3">
    <source>
        <dbReference type="ARBA" id="ARBA00022898"/>
    </source>
</evidence>
<proteinExistence type="inferred from homology"/>
<dbReference type="InterPro" id="IPR001926">
    <property type="entry name" value="TrpB-like_PALP"/>
</dbReference>
<dbReference type="Proteomes" id="UP000198836">
    <property type="component" value="Unassembled WGS sequence"/>
</dbReference>
<evidence type="ECO:0000313" key="8">
    <source>
        <dbReference type="Proteomes" id="UP000198836"/>
    </source>
</evidence>
<comment type="similarity">
    <text evidence="2">Belongs to the ACC deaminase/D-cysteine desulfhydrase family.</text>
</comment>
<accession>A0A1I0TPB4</accession>
<dbReference type="GO" id="GO:0019148">
    <property type="term" value="F:D-cysteine desulfhydrase activity"/>
    <property type="evidence" value="ECO:0007669"/>
    <property type="project" value="TreeGrafter"/>
</dbReference>
<feature type="active site" description="Nucleophile" evidence="4">
    <location>
        <position position="79"/>
    </location>
</feature>
<name>A0A1I0TPB4_9SPHI</name>
<feature type="domain" description="Tryptophan synthase beta chain-like PALP" evidence="6">
    <location>
        <begin position="35"/>
        <end position="293"/>
    </location>
</feature>
<reference evidence="8" key="1">
    <citation type="submission" date="2016-10" db="EMBL/GenBank/DDBJ databases">
        <authorList>
            <person name="Varghese N."/>
            <person name="Submissions S."/>
        </authorList>
    </citation>
    <scope>NUCLEOTIDE SEQUENCE [LARGE SCALE GENOMIC DNA]</scope>
    <source>
        <strain evidence="8">DSM 18130</strain>
    </source>
</reference>
<dbReference type="Pfam" id="PF00291">
    <property type="entry name" value="PALP"/>
    <property type="match status" value="1"/>
</dbReference>
<evidence type="ECO:0000256" key="2">
    <source>
        <dbReference type="ARBA" id="ARBA00008639"/>
    </source>
</evidence>